<gene>
    <name evidence="2" type="primary">HaOG213388</name>
    <name evidence="2" type="ORF">B5X24_HaOG213388</name>
</gene>
<reference evidence="2 3" key="1">
    <citation type="journal article" date="2017" name="BMC Biol.">
        <title>Genomic innovations, transcriptional plasticity and gene loss underlying the evolution and divergence of two highly polyphagous and invasive Helicoverpa pest species.</title>
        <authorList>
            <person name="Pearce S.L."/>
            <person name="Clarke D.F."/>
            <person name="East P.D."/>
            <person name="Elfekih S."/>
            <person name="Gordon K.H."/>
            <person name="Jermiin L.S."/>
            <person name="McGaughran A."/>
            <person name="Oakeshott J.G."/>
            <person name="Papanikolaou A."/>
            <person name="Perera O.P."/>
            <person name="Rane R.V."/>
            <person name="Richards S."/>
            <person name="Tay W.T."/>
            <person name="Walsh T.K."/>
            <person name="Anderson A."/>
            <person name="Anderson C.J."/>
            <person name="Asgari S."/>
            <person name="Board P.G."/>
            <person name="Bretschneider A."/>
            <person name="Campbell P.M."/>
            <person name="Chertemps T."/>
            <person name="Christeller J.T."/>
            <person name="Coppin C.W."/>
            <person name="Downes S.J."/>
            <person name="Duan G."/>
            <person name="Farnsworth C.A."/>
            <person name="Good R.T."/>
            <person name="Han L.B."/>
            <person name="Han Y.C."/>
            <person name="Hatje K."/>
            <person name="Horne I."/>
            <person name="Huang Y.P."/>
            <person name="Hughes D.S."/>
            <person name="Jacquin-Joly E."/>
            <person name="James W."/>
            <person name="Jhangiani S."/>
            <person name="Kollmar M."/>
            <person name="Kuwar S.S."/>
            <person name="Li S."/>
            <person name="Liu N.Y."/>
            <person name="Maibeche M.T."/>
            <person name="Miller J.R."/>
            <person name="Montagne N."/>
            <person name="Perry T."/>
            <person name="Qu J."/>
            <person name="Song S.V."/>
            <person name="Sutton G.G."/>
            <person name="Vogel H."/>
            <person name="Walenz B.P."/>
            <person name="Xu W."/>
            <person name="Zhang H.J."/>
            <person name="Zou Z."/>
            <person name="Batterham P."/>
            <person name="Edwards O.R."/>
            <person name="Feyereisen R."/>
            <person name="Gibbs R.A."/>
            <person name="Heckel D.G."/>
            <person name="McGrath A."/>
            <person name="Robin C."/>
            <person name="Scherer S.E."/>
            <person name="Worley K.C."/>
            <person name="Wu Y.D."/>
        </authorList>
    </citation>
    <scope>NUCLEOTIDE SEQUENCE [LARGE SCALE GENOMIC DNA]</scope>
    <source>
        <strain evidence="2">Harm_GR_Male_#8</strain>
        <tissue evidence="2">Whole organism</tissue>
    </source>
</reference>
<dbReference type="GO" id="GO:0071897">
    <property type="term" value="P:DNA biosynthetic process"/>
    <property type="evidence" value="ECO:0007669"/>
    <property type="project" value="UniProtKB-ARBA"/>
</dbReference>
<dbReference type="EMBL" id="KZ150317">
    <property type="protein sequence ID" value="PZC71439.1"/>
    <property type="molecule type" value="Genomic_DNA"/>
</dbReference>
<accession>A0A2W1B5F8</accession>
<evidence type="ECO:0000259" key="1">
    <source>
        <dbReference type="PROSITE" id="PS50878"/>
    </source>
</evidence>
<dbReference type="Proteomes" id="UP000249218">
    <property type="component" value="Unassembled WGS sequence"/>
</dbReference>
<feature type="domain" description="Reverse transcriptase" evidence="1">
    <location>
        <begin position="165"/>
        <end position="424"/>
    </location>
</feature>
<dbReference type="CDD" id="cd01650">
    <property type="entry name" value="RT_nLTR_like"/>
    <property type="match status" value="1"/>
</dbReference>
<dbReference type="AlphaFoldDB" id="A0A2W1B5F8"/>
<evidence type="ECO:0000313" key="2">
    <source>
        <dbReference type="EMBL" id="PZC71439.1"/>
    </source>
</evidence>
<dbReference type="SUPFAM" id="SSF56672">
    <property type="entry name" value="DNA/RNA polymerases"/>
    <property type="match status" value="1"/>
</dbReference>
<dbReference type="OrthoDB" id="407509at2759"/>
<dbReference type="Gene3D" id="3.30.70.270">
    <property type="match status" value="1"/>
</dbReference>
<name>A0A2W1B5F8_HELAM</name>
<organism evidence="2 3">
    <name type="scientific">Helicoverpa armigera</name>
    <name type="common">Cotton bollworm</name>
    <name type="synonym">Heliothis armigera</name>
    <dbReference type="NCBI Taxonomy" id="29058"/>
    <lineage>
        <taxon>Eukaryota</taxon>
        <taxon>Metazoa</taxon>
        <taxon>Ecdysozoa</taxon>
        <taxon>Arthropoda</taxon>
        <taxon>Hexapoda</taxon>
        <taxon>Insecta</taxon>
        <taxon>Pterygota</taxon>
        <taxon>Neoptera</taxon>
        <taxon>Endopterygota</taxon>
        <taxon>Lepidoptera</taxon>
        <taxon>Glossata</taxon>
        <taxon>Ditrysia</taxon>
        <taxon>Noctuoidea</taxon>
        <taxon>Noctuidae</taxon>
        <taxon>Heliothinae</taxon>
        <taxon>Helicoverpa</taxon>
    </lineage>
</organism>
<dbReference type="PANTHER" id="PTHR47027:SF20">
    <property type="entry name" value="REVERSE TRANSCRIPTASE-LIKE PROTEIN WITH RNA-DIRECTED DNA POLYMERASE DOMAIN"/>
    <property type="match status" value="1"/>
</dbReference>
<dbReference type="InterPro" id="IPR043502">
    <property type="entry name" value="DNA/RNA_pol_sf"/>
</dbReference>
<dbReference type="InterPro" id="IPR043128">
    <property type="entry name" value="Rev_trsase/Diguanyl_cyclase"/>
</dbReference>
<protein>
    <recommendedName>
        <fullName evidence="1">Reverse transcriptase domain-containing protein</fullName>
    </recommendedName>
</protein>
<keyword evidence="3" id="KW-1185">Reference proteome</keyword>
<proteinExistence type="predicted"/>
<dbReference type="PROSITE" id="PS50878">
    <property type="entry name" value="RT_POL"/>
    <property type="match status" value="1"/>
</dbReference>
<evidence type="ECO:0000313" key="3">
    <source>
        <dbReference type="Proteomes" id="UP000249218"/>
    </source>
</evidence>
<sequence length="613" mass="71023">MKERSELQNKPNLNKTDKEKLKSLYKSTNKEIKRCYDTYRTTTIQRHLNNTRSAKKAYKELNQAKTWVPFLKSGNNKCNSRAEIIKAATDFYADLYSQPDTQNQSKVSYSNTATYTVHQFTEHEILKQVTSLKPDKSPGPDGITNECIKAAKTLLLTPITILWNKILDEEAVPRDWMTSEIILLYKKGDPADIGNYRPISLMSCFYKLFASCLLERLASVIDAHQPIEQAGFRSGFNTMDHIQVVDQVIEKYLEFNKPLYLAFIDYKKAFDSISHGSIWESLKELNINEKYINILKNIYSNSTSRVKLDRVGEIINIKRGVRQGDPISPKLFIAVLQHVMGELPWHNKGININGRFLSHLRFADDIILFSESPHQLNKMVNELNQASKKTGLEMNLEKTKIMTNHKAKPILINNTPLEYVNVYTYLGKQISFSKDRNTEEVNRRVAITWNKFWHHKEILKSQLSLPIKRIVMDSGLLPCLTYGCQTWTFDLKTKNKIQTTQRRMERSCLGIKLKDKVKNVDIRKKTKVRDALTYAMKAKWKWAGHVARYKDDRWTLRTVKWPGPKGNRSRGRPRARWADEIAACAGEKWLERAKDREGWHSLGEAFTRTGSMH</sequence>
<dbReference type="InterPro" id="IPR000477">
    <property type="entry name" value="RT_dom"/>
</dbReference>
<dbReference type="Pfam" id="PF00078">
    <property type="entry name" value="RVT_1"/>
    <property type="match status" value="1"/>
</dbReference>
<dbReference type="PANTHER" id="PTHR47027">
    <property type="entry name" value="REVERSE TRANSCRIPTASE DOMAIN-CONTAINING PROTEIN"/>
    <property type="match status" value="1"/>
</dbReference>